<reference evidence="2" key="1">
    <citation type="submission" date="2022-04" db="EMBL/GenBank/DDBJ databases">
        <title>Hymenobacter sp. isolated from the air.</title>
        <authorList>
            <person name="Won M."/>
            <person name="Lee C.-M."/>
            <person name="Woen H.-Y."/>
            <person name="Kwon S.-W."/>
        </authorList>
    </citation>
    <scope>NUCLEOTIDE SEQUENCE</scope>
    <source>
        <strain evidence="2">5116S-3</strain>
    </source>
</reference>
<evidence type="ECO:0000259" key="1">
    <source>
        <dbReference type="PROSITE" id="PS50075"/>
    </source>
</evidence>
<sequence length="186" mass="20222">MGLDSVELIVAIETHFGIAIPDREAENIATVGDAATCVTRHLRLPPEEGRSAVFTALLKQVSQCLPEPHALTSAALLTTIWPPAHVYQGLAQLGSCLQLAVPELPQPRRHALSWLFDAPKPPAWTTQTLADLVDWMVTLNHAQLLPSVTRLYDVQRVVVGITSDTCGIPVPEIKLTHSFTNDLGID</sequence>
<feature type="domain" description="Carrier" evidence="1">
    <location>
        <begin position="1"/>
        <end position="42"/>
    </location>
</feature>
<name>A0A8T9Q7G4_9BACT</name>
<keyword evidence="3" id="KW-1185">Reference proteome</keyword>
<dbReference type="Gene3D" id="1.10.1200.10">
    <property type="entry name" value="ACP-like"/>
    <property type="match status" value="1"/>
</dbReference>
<accession>A0A8T9Q7G4</accession>
<proteinExistence type="predicted"/>
<dbReference type="AlphaFoldDB" id="A0A8T9Q7G4"/>
<dbReference type="InterPro" id="IPR036736">
    <property type="entry name" value="ACP-like_sf"/>
</dbReference>
<organism evidence="2 3">
    <name type="scientific">Hymenobacter cellulosilyticus</name>
    <dbReference type="NCBI Taxonomy" id="2932248"/>
    <lineage>
        <taxon>Bacteria</taxon>
        <taxon>Pseudomonadati</taxon>
        <taxon>Bacteroidota</taxon>
        <taxon>Cytophagia</taxon>
        <taxon>Cytophagales</taxon>
        <taxon>Hymenobacteraceae</taxon>
        <taxon>Hymenobacter</taxon>
    </lineage>
</organism>
<dbReference type="SUPFAM" id="SSF47336">
    <property type="entry name" value="ACP-like"/>
    <property type="match status" value="1"/>
</dbReference>
<evidence type="ECO:0000313" key="2">
    <source>
        <dbReference type="EMBL" id="UOQ72371.1"/>
    </source>
</evidence>
<dbReference type="InterPro" id="IPR009081">
    <property type="entry name" value="PP-bd_ACP"/>
</dbReference>
<evidence type="ECO:0000313" key="3">
    <source>
        <dbReference type="Proteomes" id="UP000831796"/>
    </source>
</evidence>
<gene>
    <name evidence="2" type="ORF">MUN79_28170</name>
</gene>
<dbReference type="PROSITE" id="PS50075">
    <property type="entry name" value="CARRIER"/>
    <property type="match status" value="1"/>
</dbReference>
<dbReference type="RefSeq" id="WP_244675758.1">
    <property type="nucleotide sequence ID" value="NZ_CP095046.1"/>
</dbReference>
<protein>
    <submittedName>
        <fullName evidence="2">Acyl carrier protein</fullName>
    </submittedName>
</protein>
<dbReference type="Proteomes" id="UP000831796">
    <property type="component" value="Chromosome"/>
</dbReference>
<dbReference type="EMBL" id="CP095046">
    <property type="protein sequence ID" value="UOQ72371.1"/>
    <property type="molecule type" value="Genomic_DNA"/>
</dbReference>
<dbReference type="KEGG" id="hcu:MUN79_28170"/>